<feature type="domain" description="VTT" evidence="2">
    <location>
        <begin position="32"/>
        <end position="146"/>
    </location>
</feature>
<dbReference type="Pfam" id="PF09335">
    <property type="entry name" value="VTT_dom"/>
    <property type="match status" value="1"/>
</dbReference>
<gene>
    <name evidence="4" type="ORF">ENM30_04300</name>
    <name evidence="3" type="ORF">ENT82_04400</name>
</gene>
<protein>
    <recommendedName>
        <fullName evidence="2">VTT domain-containing protein</fullName>
    </recommendedName>
</protein>
<keyword evidence="1" id="KW-0812">Transmembrane</keyword>
<comment type="caution">
    <text evidence="3">The sequence shown here is derived from an EMBL/GenBank/DDBJ whole genome shotgun (WGS) entry which is preliminary data.</text>
</comment>
<proteinExistence type="predicted"/>
<dbReference type="AlphaFoldDB" id="A0A7C4I5X3"/>
<feature type="transmembrane region" description="Helical" evidence="1">
    <location>
        <begin position="161"/>
        <end position="179"/>
    </location>
</feature>
<dbReference type="GO" id="GO:0005886">
    <property type="term" value="C:plasma membrane"/>
    <property type="evidence" value="ECO:0007669"/>
    <property type="project" value="TreeGrafter"/>
</dbReference>
<evidence type="ECO:0000256" key="1">
    <source>
        <dbReference type="SAM" id="Phobius"/>
    </source>
</evidence>
<keyword evidence="1" id="KW-1133">Transmembrane helix</keyword>
<evidence type="ECO:0000259" key="2">
    <source>
        <dbReference type="Pfam" id="PF09335"/>
    </source>
</evidence>
<feature type="transmembrane region" description="Helical" evidence="1">
    <location>
        <begin position="48"/>
        <end position="73"/>
    </location>
</feature>
<dbReference type="InterPro" id="IPR051311">
    <property type="entry name" value="DedA_domain"/>
</dbReference>
<dbReference type="PANTHER" id="PTHR42709:SF10">
    <property type="entry name" value="SNARE ASSOCIATED GOLGI PROTEIN"/>
    <property type="match status" value="1"/>
</dbReference>
<organism evidence="3">
    <name type="scientific">Caldiarchaeum subterraneum</name>
    <dbReference type="NCBI Taxonomy" id="311458"/>
    <lineage>
        <taxon>Archaea</taxon>
        <taxon>Nitrososphaerota</taxon>
        <taxon>Candidatus Caldarchaeales</taxon>
        <taxon>Candidatus Caldarchaeaceae</taxon>
        <taxon>Candidatus Caldarchaeum</taxon>
    </lineage>
</organism>
<reference evidence="3" key="1">
    <citation type="journal article" date="2020" name="mSystems">
        <title>Genome- and Community-Level Interaction Insights into Carbon Utilization and Element Cycling Functions of Hydrothermarchaeota in Hydrothermal Sediment.</title>
        <authorList>
            <person name="Zhou Z."/>
            <person name="Liu Y."/>
            <person name="Xu W."/>
            <person name="Pan J."/>
            <person name="Luo Z.H."/>
            <person name="Li M."/>
        </authorList>
    </citation>
    <scope>NUCLEOTIDE SEQUENCE [LARGE SCALE GENOMIC DNA]</scope>
    <source>
        <strain evidence="4">SpSt-1073</strain>
        <strain evidence="3">SpSt-613</strain>
    </source>
</reference>
<dbReference type="EMBL" id="DRXG01000096">
    <property type="protein sequence ID" value="HHN52517.1"/>
    <property type="molecule type" value="Genomic_DNA"/>
</dbReference>
<name>A0A7C4I5X3_CALS0</name>
<evidence type="ECO:0000313" key="4">
    <source>
        <dbReference type="EMBL" id="HHN52517.1"/>
    </source>
</evidence>
<sequence>MENWLETIAVTYGPLGVFAVSLLGSILPFVPVPYLIVVVLLSDTVNPFILGFAAGIGGSIGKITSYIIGRLGYRLLSAEKKKSMDTLREVIGKYGDIGVFIFALTPLPDDVYIIPAGMVKLSFWRFLLANTAGKILLAILVALLGRTYFEYTKLLLGDVSWLSTVLATLAMIIITVILLRTDWEKLLKTLKESGWRGILRNYRPWKKE</sequence>
<dbReference type="EMBL" id="DTAD01000043">
    <property type="protein sequence ID" value="HGN90351.1"/>
    <property type="molecule type" value="Genomic_DNA"/>
</dbReference>
<dbReference type="PANTHER" id="PTHR42709">
    <property type="entry name" value="ALKALINE PHOSPHATASE LIKE PROTEIN"/>
    <property type="match status" value="1"/>
</dbReference>
<keyword evidence="1" id="KW-0472">Membrane</keyword>
<evidence type="ECO:0000313" key="3">
    <source>
        <dbReference type="EMBL" id="HGN90351.1"/>
    </source>
</evidence>
<feature type="transmembrane region" description="Helical" evidence="1">
    <location>
        <begin position="12"/>
        <end position="36"/>
    </location>
</feature>
<dbReference type="InterPro" id="IPR032816">
    <property type="entry name" value="VTT_dom"/>
</dbReference>
<feature type="transmembrane region" description="Helical" evidence="1">
    <location>
        <begin position="127"/>
        <end position="149"/>
    </location>
</feature>
<accession>A0A7C4I5X3</accession>